<dbReference type="NCBIfam" id="TIGR01167">
    <property type="entry name" value="LPXTG_anchor"/>
    <property type="match status" value="1"/>
</dbReference>
<feature type="region of interest" description="Disordered" evidence="2">
    <location>
        <begin position="686"/>
        <end position="745"/>
    </location>
</feature>
<feature type="transmembrane region" description="Helical" evidence="3">
    <location>
        <begin position="12"/>
        <end position="31"/>
    </location>
</feature>
<dbReference type="RefSeq" id="WP_125685301.1">
    <property type="nucleotide sequence ID" value="NZ_JBHSSI010000078.1"/>
</dbReference>
<gene>
    <name evidence="5" type="ORF">ACFP1C_12370</name>
</gene>
<evidence type="ECO:0000256" key="1">
    <source>
        <dbReference type="ARBA" id="ARBA00022737"/>
    </source>
</evidence>
<protein>
    <submittedName>
        <fullName evidence="5">MucBP domain-containing protein</fullName>
    </submittedName>
</protein>
<organism evidence="5 6">
    <name type="scientific">Levilactobacillus fujinensis</name>
    <dbReference type="NCBI Taxonomy" id="2486024"/>
    <lineage>
        <taxon>Bacteria</taxon>
        <taxon>Bacillati</taxon>
        <taxon>Bacillota</taxon>
        <taxon>Bacilli</taxon>
        <taxon>Lactobacillales</taxon>
        <taxon>Lactobacillaceae</taxon>
        <taxon>Levilactobacillus</taxon>
    </lineage>
</organism>
<evidence type="ECO:0000259" key="4">
    <source>
        <dbReference type="Pfam" id="PF06458"/>
    </source>
</evidence>
<keyword evidence="6" id="KW-1185">Reference proteome</keyword>
<evidence type="ECO:0000313" key="6">
    <source>
        <dbReference type="Proteomes" id="UP001596283"/>
    </source>
</evidence>
<feature type="compositionally biased region" description="Polar residues" evidence="2">
    <location>
        <begin position="725"/>
        <end position="743"/>
    </location>
</feature>
<evidence type="ECO:0000313" key="5">
    <source>
        <dbReference type="EMBL" id="MFC6261729.1"/>
    </source>
</evidence>
<keyword evidence="1" id="KW-0677">Repeat</keyword>
<dbReference type="Gene3D" id="3.80.10.10">
    <property type="entry name" value="Ribonuclease Inhibitor"/>
    <property type="match status" value="1"/>
</dbReference>
<dbReference type="EMBL" id="JBHSSI010000078">
    <property type="protein sequence ID" value="MFC6261729.1"/>
    <property type="molecule type" value="Genomic_DNA"/>
</dbReference>
<sequence>MFQRRRRTWQQRFWKSGIPMTLLGMSLGGYWDMLTQPPMAQAKARAAVQHRTQRANGFFAQTYQGKNGTCKWQIDGYGVLHIHAGTLEPTGGSWSKWGEFKEKIHSISIEGPVKLPSSAGYTFGDLGDIGEIKGLENIDTSQVRSMQGLFTGDRITGTLDLNSWDTSHLSMVMDLFAGAQVDQIKMNRWDMRHVSRTTNMFSGLQTDSLDLSGWTLAQATDLSEMFSGSSMRRLNVSGWQTPQLNYAKNTFQGMENLKSLDLSSFDLTHIKTDYHGYSGMLNGLGELHELKLGPKSVLHDSQKLQSAGLSMTSGNRLYTGFWQNVGKGTVKDPVGKQVWTADQLMLQYDGSQPETYVWQPRMGSVLVHYLDEDGKAIQQDQTITGRVTTAYQLPELDAHKYQLLQRSDDGLGNFESDPSEVTMTYRKRLGQVVAYYLNGSTGKLLDSTTTRGLLGDSYVLAEKQYPHLHLVAEPKLQTGSYQETERAVFFVYQPEQEELKPELPKPELPKPEVPKPEVPKPEVPKPVSPKPELPKPVSPKPEAPKPEQPKPSQPAPVVPKPTAPKPTVPGTPILPVTPETPGIMPIRPVLPIVHPHISTPKLTVTDLRRLTARNYTTYVGDDAPTLRDFQAVATNRQGQSEVVYLDLSQVNLRAVGSYPVTLTTGDGQRLVVQLVVTDRQVTRSISGGANDLVTGSGDGDAIDEGTVDEQSAVSADGKGKKRQRATPQTTSQGHTDDTVQPTNKVLPATGSAENWLARIIGVSLGSLIVILWRRRK</sequence>
<keyword evidence="3" id="KW-1133">Transmembrane helix</keyword>
<dbReference type="InterPro" id="IPR009459">
    <property type="entry name" value="MucBP_dom"/>
</dbReference>
<dbReference type="InterPro" id="IPR011889">
    <property type="entry name" value="Liste_lipo_26"/>
</dbReference>
<reference evidence="6" key="1">
    <citation type="journal article" date="2019" name="Int. J. Syst. Evol. Microbiol.">
        <title>The Global Catalogue of Microorganisms (GCM) 10K type strain sequencing project: providing services to taxonomists for standard genome sequencing and annotation.</title>
        <authorList>
            <consortium name="The Broad Institute Genomics Platform"/>
            <consortium name="The Broad Institute Genome Sequencing Center for Infectious Disease"/>
            <person name="Wu L."/>
            <person name="Ma J."/>
        </authorList>
    </citation>
    <scope>NUCLEOTIDE SEQUENCE [LARGE SCALE GENOMIC DNA]</scope>
    <source>
        <strain evidence="6">CCM 8908</strain>
    </source>
</reference>
<dbReference type="NCBIfam" id="TIGR02167">
    <property type="entry name" value="Liste_lipo_26"/>
    <property type="match status" value="1"/>
</dbReference>
<feature type="transmembrane region" description="Helical" evidence="3">
    <location>
        <begin position="755"/>
        <end position="772"/>
    </location>
</feature>
<keyword evidence="3" id="KW-0812">Transmembrane</keyword>
<dbReference type="InterPro" id="IPR005046">
    <property type="entry name" value="DUF285"/>
</dbReference>
<evidence type="ECO:0000256" key="3">
    <source>
        <dbReference type="SAM" id="Phobius"/>
    </source>
</evidence>
<dbReference type="Pfam" id="PF06458">
    <property type="entry name" value="MucBP"/>
    <property type="match status" value="2"/>
</dbReference>
<dbReference type="InterPro" id="IPR032675">
    <property type="entry name" value="LRR_dom_sf"/>
</dbReference>
<feature type="domain" description="MucBP" evidence="4">
    <location>
        <begin position="431"/>
        <end position="493"/>
    </location>
</feature>
<feature type="region of interest" description="Disordered" evidence="2">
    <location>
        <begin position="498"/>
        <end position="579"/>
    </location>
</feature>
<feature type="compositionally biased region" description="Basic and acidic residues" evidence="2">
    <location>
        <begin position="498"/>
        <end position="523"/>
    </location>
</feature>
<evidence type="ECO:0000256" key="2">
    <source>
        <dbReference type="SAM" id="MobiDB-lite"/>
    </source>
</evidence>
<feature type="compositionally biased region" description="Pro residues" evidence="2">
    <location>
        <begin position="549"/>
        <end position="569"/>
    </location>
</feature>
<proteinExistence type="predicted"/>
<dbReference type="Pfam" id="PF03382">
    <property type="entry name" value="DUF285"/>
    <property type="match status" value="1"/>
</dbReference>
<feature type="domain" description="MucBP" evidence="4">
    <location>
        <begin position="365"/>
        <end position="426"/>
    </location>
</feature>
<dbReference type="Proteomes" id="UP001596283">
    <property type="component" value="Unassembled WGS sequence"/>
</dbReference>
<dbReference type="Gene3D" id="3.10.20.320">
    <property type="entry name" value="Putative peptidoglycan bound protein (lpxtg motif)"/>
    <property type="match status" value="2"/>
</dbReference>
<accession>A0ABW1TJT5</accession>
<name>A0ABW1TJT5_9LACO</name>
<feature type="compositionally biased region" description="Pro residues" evidence="2">
    <location>
        <begin position="524"/>
        <end position="541"/>
    </location>
</feature>
<keyword evidence="3" id="KW-0472">Membrane</keyword>
<comment type="caution">
    <text evidence="5">The sequence shown here is derived from an EMBL/GenBank/DDBJ whole genome shotgun (WGS) entry which is preliminary data.</text>
</comment>